<evidence type="ECO:0000313" key="5">
    <source>
        <dbReference type="Proteomes" id="UP001149090"/>
    </source>
</evidence>
<keyword evidence="2" id="KW-0472">Membrane</keyword>
<dbReference type="InterPro" id="IPR036047">
    <property type="entry name" value="F-box-like_dom_sf"/>
</dbReference>
<dbReference type="SMART" id="SM00256">
    <property type="entry name" value="FBOX"/>
    <property type="match status" value="1"/>
</dbReference>
<keyword evidence="1" id="KW-0175">Coiled coil</keyword>
<dbReference type="PANTHER" id="PTHR13568">
    <property type="entry name" value="FAM11A, B PROTEIN"/>
    <property type="match status" value="1"/>
</dbReference>
<accession>A0A9Q0LJW5</accession>
<feature type="transmembrane region" description="Helical" evidence="2">
    <location>
        <begin position="455"/>
        <end position="475"/>
    </location>
</feature>
<dbReference type="Pfam" id="PF12937">
    <property type="entry name" value="F-box-like"/>
    <property type="match status" value="1"/>
</dbReference>
<feature type="transmembrane region" description="Helical" evidence="2">
    <location>
        <begin position="243"/>
        <end position="263"/>
    </location>
</feature>
<feature type="transmembrane region" description="Helical" evidence="2">
    <location>
        <begin position="308"/>
        <end position="326"/>
    </location>
</feature>
<name>A0A9Q0LJW5_ANAIG</name>
<dbReference type="InterPro" id="IPR001810">
    <property type="entry name" value="F-box_dom"/>
</dbReference>
<dbReference type="EMBL" id="JAPDFW010000081">
    <property type="protein sequence ID" value="KAJ5072515.1"/>
    <property type="molecule type" value="Genomic_DNA"/>
</dbReference>
<feature type="domain" description="F-box" evidence="3">
    <location>
        <begin position="45"/>
        <end position="91"/>
    </location>
</feature>
<keyword evidence="2" id="KW-0812">Transmembrane</keyword>
<evidence type="ECO:0000313" key="4">
    <source>
        <dbReference type="EMBL" id="KAJ5072515.1"/>
    </source>
</evidence>
<organism evidence="4 5">
    <name type="scientific">Anaeramoeba ignava</name>
    <name type="common">Anaerobic marine amoeba</name>
    <dbReference type="NCBI Taxonomy" id="1746090"/>
    <lineage>
        <taxon>Eukaryota</taxon>
        <taxon>Metamonada</taxon>
        <taxon>Anaeramoebidae</taxon>
        <taxon>Anaeramoeba</taxon>
    </lineage>
</organism>
<evidence type="ECO:0000256" key="2">
    <source>
        <dbReference type="SAM" id="Phobius"/>
    </source>
</evidence>
<dbReference type="OrthoDB" id="3219396at2759"/>
<protein>
    <recommendedName>
        <fullName evidence="3">F-box domain-containing protein</fullName>
    </recommendedName>
</protein>
<proteinExistence type="predicted"/>
<feature type="transmembrane region" description="Helical" evidence="2">
    <location>
        <begin position="395"/>
        <end position="416"/>
    </location>
</feature>
<feature type="transmembrane region" description="Helical" evidence="2">
    <location>
        <begin position="364"/>
        <end position="383"/>
    </location>
</feature>
<feature type="coiled-coil region" evidence="1">
    <location>
        <begin position="206"/>
        <end position="233"/>
    </location>
</feature>
<dbReference type="SUPFAM" id="SSF81383">
    <property type="entry name" value="F-box domain"/>
    <property type="match status" value="1"/>
</dbReference>
<dbReference type="Proteomes" id="UP001149090">
    <property type="component" value="Unassembled WGS sequence"/>
</dbReference>
<dbReference type="PANTHER" id="PTHR13568:SF9">
    <property type="entry name" value="TRANSMEMBRANE PROTEIN 203"/>
    <property type="match status" value="1"/>
</dbReference>
<feature type="transmembrane region" description="Helical" evidence="2">
    <location>
        <begin position="338"/>
        <end position="358"/>
    </location>
</feature>
<keyword evidence="5" id="KW-1185">Reference proteome</keyword>
<feature type="transmembrane region" description="Helical" evidence="2">
    <location>
        <begin position="275"/>
        <end position="296"/>
    </location>
</feature>
<comment type="caution">
    <text evidence="4">The sequence shown here is derived from an EMBL/GenBank/DDBJ whole genome shotgun (WGS) entry which is preliminary data.</text>
</comment>
<sequence>MEQFKIKKYEDKLKAKITNDNFNFLKTGEMSEVPTKLKKPPKQENLFIEMLPENVHLYIFQFLSPGSLLKLSMTCKTFNDLSKDINCWRNISFKYWRYFLLKDFENINAHQYHRYSQNRNDDQEIPIYGIIEEPKIINSNLQSIMDKKPQKLIRRQSSISLFINKMQNLPEVSEQNYVFQEKEFKFRTIKYLESIPNPRDELISKSKLIDEKIKERKEKIQKLKRNQEKFTRKINIVQKFERAIISDLIFLGFCVLIFLLSLSGYIDKKLSFNPIYLFIPLLVSILVLSVLLLIQFFYDFDDSKSSDLIMSSVSFLVFAQILVIGLKSGEIIQISWMIIFIPILVLIGMLILISVLFLLDDPNFSGSFSTFGFTMLFLFFILLGLKLDGKIGLNYLKVFFPLFLLDLFPLFRYFGIMKPRRSSSIETMIFKFVLIPFSIFEFLLVRYLESSIPKSISFTFIPFYIELLIFLVYFFF</sequence>
<dbReference type="Gene3D" id="1.20.1280.50">
    <property type="match status" value="1"/>
</dbReference>
<keyword evidence="2" id="KW-1133">Transmembrane helix</keyword>
<gene>
    <name evidence="4" type="ORF">M0811_01530</name>
</gene>
<reference evidence="4" key="1">
    <citation type="submission" date="2022-10" db="EMBL/GenBank/DDBJ databases">
        <title>Novel sulphate-reducing endosymbionts in the free-living metamonad Anaeramoeba.</title>
        <authorList>
            <person name="Jerlstrom-Hultqvist J."/>
            <person name="Cepicka I."/>
            <person name="Gallot-Lavallee L."/>
            <person name="Salas-Leiva D."/>
            <person name="Curtis B.A."/>
            <person name="Zahonova K."/>
            <person name="Pipaliya S."/>
            <person name="Dacks J."/>
            <person name="Roger A.J."/>
        </authorList>
    </citation>
    <scope>NUCLEOTIDE SEQUENCE</scope>
    <source>
        <strain evidence="4">BMAN</strain>
    </source>
</reference>
<evidence type="ECO:0000259" key="3">
    <source>
        <dbReference type="PROSITE" id="PS50181"/>
    </source>
</evidence>
<evidence type="ECO:0000256" key="1">
    <source>
        <dbReference type="SAM" id="Coils"/>
    </source>
</evidence>
<feature type="transmembrane region" description="Helical" evidence="2">
    <location>
        <begin position="428"/>
        <end position="448"/>
    </location>
</feature>
<dbReference type="PROSITE" id="PS50181">
    <property type="entry name" value="FBOX"/>
    <property type="match status" value="1"/>
</dbReference>
<dbReference type="InterPro" id="IPR019396">
    <property type="entry name" value="TM_Fragile-X-F-assoc"/>
</dbReference>
<dbReference type="AlphaFoldDB" id="A0A9Q0LJW5"/>